<protein>
    <recommendedName>
        <fullName evidence="1">tRNA uridine(34) hydroxylase</fullName>
        <ecNumber evidence="1">1.14.-.-</ecNumber>
    </recommendedName>
    <alternativeName>
        <fullName evidence="1">tRNA hydroxylation protein O</fullName>
    </alternativeName>
</protein>
<gene>
    <name evidence="1" type="primary">trhO</name>
    <name evidence="3" type="ORF">CIG75_01275</name>
</gene>
<dbReference type="Gene3D" id="3.40.250.10">
    <property type="entry name" value="Rhodanese-like domain"/>
    <property type="match status" value="1"/>
</dbReference>
<proteinExistence type="inferred from homology"/>
<dbReference type="SUPFAM" id="SSF52821">
    <property type="entry name" value="Rhodanese/Cell cycle control phosphatase"/>
    <property type="match status" value="1"/>
</dbReference>
<dbReference type="GO" id="GO:0016705">
    <property type="term" value="F:oxidoreductase activity, acting on paired donors, with incorporation or reduction of molecular oxygen"/>
    <property type="evidence" value="ECO:0007669"/>
    <property type="project" value="UniProtKB-UniRule"/>
</dbReference>
<comment type="catalytic activity">
    <reaction evidence="1">
        <text>uridine(34) in tRNA + AH2 + O2 = 5-hydroxyuridine(34) in tRNA + A + H2O</text>
        <dbReference type="Rhea" id="RHEA:64224"/>
        <dbReference type="Rhea" id="RHEA-COMP:11727"/>
        <dbReference type="Rhea" id="RHEA-COMP:13381"/>
        <dbReference type="ChEBI" id="CHEBI:13193"/>
        <dbReference type="ChEBI" id="CHEBI:15377"/>
        <dbReference type="ChEBI" id="CHEBI:15379"/>
        <dbReference type="ChEBI" id="CHEBI:17499"/>
        <dbReference type="ChEBI" id="CHEBI:65315"/>
        <dbReference type="ChEBI" id="CHEBI:136877"/>
    </reaction>
</comment>
<dbReference type="AlphaFoldDB" id="A0A223CX27"/>
<dbReference type="EMBL" id="CP022657">
    <property type="protein sequence ID" value="ASS73737.1"/>
    <property type="molecule type" value="Genomic_DNA"/>
</dbReference>
<dbReference type="Pfam" id="PF12368">
    <property type="entry name" value="Rhodanese_C"/>
    <property type="match status" value="1"/>
</dbReference>
<comment type="similarity">
    <text evidence="1">Belongs to the TrhO family.</text>
</comment>
<dbReference type="PANTHER" id="PTHR43268:SF3">
    <property type="entry name" value="RHODANESE-LIKE DOMAIN-CONTAINING PROTEIN 7-RELATED"/>
    <property type="match status" value="1"/>
</dbReference>
<evidence type="ECO:0000259" key="2">
    <source>
        <dbReference type="PROSITE" id="PS50206"/>
    </source>
</evidence>
<dbReference type="Gene3D" id="3.30.70.100">
    <property type="match status" value="1"/>
</dbReference>
<accession>A0A223CX27</accession>
<comment type="function">
    <text evidence="1">Catalyzes oxygen-dependent 5-hydroxyuridine (ho5U) modification at position 34 in tRNAs.</text>
</comment>
<dbReference type="NCBIfam" id="NF001135">
    <property type="entry name" value="PRK00142.1-3"/>
    <property type="match status" value="1"/>
</dbReference>
<sequence length="332" mass="39123">MSDPKPYRVLLFYKYVPIDNAEEFAAQHLAWCKEHGLRGRVLIANEGINGTVSGTVEQTELYMKELTRDPRLADVEFKIDPVDHHVFRKMFVRARKEIVTWRLEDDVDPSQVTGRHLKPQEWREALQRDDVIIIDGRNDYEYDIGHFKGALRPEVKTTKEFPEWVRKNLSEHKDKKILMYCTGGIRCEKFSGFMLQEGFEDVNQLEGGIIKYSKDQDVQGDLFEGKCYVFDERISVPINQVDDKVIGECHHCGKAEDRYVNCANPFCHLQHICCEECEVKFRRSCSDECREHPENRYELDNEILRQREEQYRLEKEHGLKVLNNTDEHHQQT</sequence>
<dbReference type="InterPro" id="IPR040503">
    <property type="entry name" value="TRHO_N"/>
</dbReference>
<dbReference type="InterPro" id="IPR036873">
    <property type="entry name" value="Rhodanese-like_dom_sf"/>
</dbReference>
<dbReference type="Proteomes" id="UP000214688">
    <property type="component" value="Chromosome"/>
</dbReference>
<dbReference type="PROSITE" id="PS50206">
    <property type="entry name" value="RHODANESE_3"/>
    <property type="match status" value="1"/>
</dbReference>
<keyword evidence="1" id="KW-0560">Oxidoreductase</keyword>
<dbReference type="Pfam" id="PF00581">
    <property type="entry name" value="Rhodanese"/>
    <property type="match status" value="1"/>
</dbReference>
<dbReference type="SMART" id="SM00450">
    <property type="entry name" value="RHOD"/>
    <property type="match status" value="1"/>
</dbReference>
<dbReference type="GO" id="GO:0006400">
    <property type="term" value="P:tRNA modification"/>
    <property type="evidence" value="ECO:0007669"/>
    <property type="project" value="UniProtKB-UniRule"/>
</dbReference>
<dbReference type="InterPro" id="IPR022111">
    <property type="entry name" value="Rhodanese_C"/>
</dbReference>
<evidence type="ECO:0000313" key="4">
    <source>
        <dbReference type="Proteomes" id="UP000214688"/>
    </source>
</evidence>
<dbReference type="KEGG" id="tab:CIG75_01275"/>
<dbReference type="EC" id="1.14.-.-" evidence="1"/>
<organism evidence="3 4">
    <name type="scientific">Tumebacillus algifaecis</name>
    <dbReference type="NCBI Taxonomy" id="1214604"/>
    <lineage>
        <taxon>Bacteria</taxon>
        <taxon>Bacillati</taxon>
        <taxon>Bacillota</taxon>
        <taxon>Bacilli</taxon>
        <taxon>Bacillales</taxon>
        <taxon>Alicyclobacillaceae</taxon>
        <taxon>Tumebacillus</taxon>
    </lineage>
</organism>
<dbReference type="Pfam" id="PF17773">
    <property type="entry name" value="UPF0176_N"/>
    <property type="match status" value="1"/>
</dbReference>
<name>A0A223CX27_9BACL</name>
<keyword evidence="1" id="KW-0819">tRNA processing</keyword>
<dbReference type="PANTHER" id="PTHR43268">
    <property type="entry name" value="THIOSULFATE SULFURTRANSFERASE/RHODANESE-LIKE DOMAIN-CONTAINING PROTEIN 2"/>
    <property type="match status" value="1"/>
</dbReference>
<keyword evidence="4" id="KW-1185">Reference proteome</keyword>
<dbReference type="InterPro" id="IPR020936">
    <property type="entry name" value="TrhO"/>
</dbReference>
<dbReference type="CDD" id="cd01518">
    <property type="entry name" value="RHOD_YceA"/>
    <property type="match status" value="1"/>
</dbReference>
<dbReference type="OrthoDB" id="9778326at2"/>
<evidence type="ECO:0000313" key="3">
    <source>
        <dbReference type="EMBL" id="ASS73737.1"/>
    </source>
</evidence>
<dbReference type="InterPro" id="IPR001763">
    <property type="entry name" value="Rhodanese-like_dom"/>
</dbReference>
<dbReference type="NCBIfam" id="NF001133">
    <property type="entry name" value="PRK00142.1-1"/>
    <property type="match status" value="1"/>
</dbReference>
<dbReference type="HAMAP" id="MF_00469">
    <property type="entry name" value="TrhO"/>
    <property type="match status" value="1"/>
</dbReference>
<dbReference type="RefSeq" id="WP_094234997.1">
    <property type="nucleotide sequence ID" value="NZ_CP022657.1"/>
</dbReference>
<reference evidence="3 4" key="1">
    <citation type="journal article" date="2015" name="Int. J. Syst. Evol. Microbiol.">
        <title>Tumebacillus algifaecis sp. nov., isolated from decomposing algal scum.</title>
        <authorList>
            <person name="Wu Y.F."/>
            <person name="Zhang B."/>
            <person name="Xing P."/>
            <person name="Wu Q.L."/>
            <person name="Liu S.J."/>
        </authorList>
    </citation>
    <scope>NUCLEOTIDE SEQUENCE [LARGE SCALE GENOMIC DNA]</scope>
    <source>
        <strain evidence="3 4">THMBR28</strain>
    </source>
</reference>
<evidence type="ECO:0000256" key="1">
    <source>
        <dbReference type="HAMAP-Rule" id="MF_00469"/>
    </source>
</evidence>
<feature type="domain" description="Rhodanese" evidence="2">
    <location>
        <begin position="127"/>
        <end position="221"/>
    </location>
</feature>